<evidence type="ECO:0008006" key="2">
    <source>
        <dbReference type="Google" id="ProtNLM"/>
    </source>
</evidence>
<proteinExistence type="predicted"/>
<sequence length="154" mass="16733">MAEIRMHGLVELKKALSTLPDKLEKNILRGALRAGGKEFQTAARQAAPVKTGKLRDSIKVRTSAKRGRVKATIVAGDKNAFYAHMVEFGTAQHFIKPKDRKSLFFAGLAREVIDHPGAKPAPFMRPAFDGAGEAATQAFAEYVKARLTKAGVET</sequence>
<dbReference type="EMBL" id="LT158602">
    <property type="protein sequence ID" value="CVK35521.1"/>
    <property type="molecule type" value="Genomic_DNA"/>
</dbReference>
<dbReference type="Pfam" id="PF04883">
    <property type="entry name" value="HK97-gp10_like"/>
    <property type="match status" value="1"/>
</dbReference>
<accession>A0A193SD31</accession>
<dbReference type="AlphaFoldDB" id="A0A193SD31"/>
<organism evidence="1">
    <name type="scientific">biofilter metagenome</name>
    <dbReference type="NCBI Taxonomy" id="1070537"/>
    <lineage>
        <taxon>unclassified sequences</taxon>
        <taxon>metagenomes</taxon>
        <taxon>ecological metagenomes</taxon>
    </lineage>
</organism>
<evidence type="ECO:0000313" key="1">
    <source>
        <dbReference type="EMBL" id="CVK35521.1"/>
    </source>
</evidence>
<name>A0A193SD31_9ZZZZ</name>
<gene>
    <name evidence="1" type="ORF">MCM2015_pMC2_29</name>
</gene>
<dbReference type="InterPro" id="IPR010064">
    <property type="entry name" value="HK97-gp10_tail"/>
</dbReference>
<dbReference type="NCBIfam" id="TIGR01725">
    <property type="entry name" value="phge_HK97_gp10"/>
    <property type="match status" value="1"/>
</dbReference>
<reference evidence="1" key="1">
    <citation type="journal article" date="2016" name="Sci. Rep.">
        <title>Genomics of high molecular weight plasmids isolated from an on-farm biopurification system.</title>
        <authorList>
            <person name="Martini M.C."/>
            <person name="Wibberg D."/>
            <person name="Lozano M."/>
            <person name="Torres Tejerizo G."/>
            <person name="Albicoro F.J."/>
            <person name="Jaenicke S."/>
            <person name="van Elsas J.D."/>
            <person name="Petroni A."/>
            <person name="Garcillan-Barcia M.P."/>
            <person name="de la Cruz F."/>
            <person name="Schluter A."/>
            <person name="Puhler A."/>
            <person name="Pistorio M."/>
            <person name="Lagares A."/>
            <person name="Del Papa M.F."/>
        </authorList>
    </citation>
    <scope>NUCLEOTIDE SEQUENCE</scope>
    <source>
        <plasmid evidence="1">pMC2</plasmid>
    </source>
</reference>
<protein>
    <recommendedName>
        <fullName evidence="2">Phage protein, HK97 gp10 family</fullName>
    </recommendedName>
</protein>
<keyword evidence="1" id="KW-0614">Plasmid</keyword>
<geneLocation type="plasmid" evidence="1">
    <name>pMC2</name>
</geneLocation>